<evidence type="ECO:0000313" key="2">
    <source>
        <dbReference type="EMBL" id="CAB3999290.1"/>
    </source>
</evidence>
<sequence length="260" mass="29524">MANYSSKYIRDFATLTAPLRDLTRKDVRFEWTQTHQTAFEKLKNTLAIAPCMSYFDKNKQTFVTVDASPVGISGILSQKPRNGDVDSQQIIAYVSRALTDTEKRYSQTEKEALAIVWAVEHFHLFLFGSEFTLITDHKPLEIIYGQRTTKTSARIERWMLRFQPYTFKIIYKSGACQQPCGLSFSSSNKRKQTKTGEDEAMTSQEIINATNADAALTALYDAIKTNKWDSPIVKPFKAVKNELTSTTHGVILRGTRNNVQ</sequence>
<dbReference type="PANTHER" id="PTHR37984:SF11">
    <property type="entry name" value="INTEGRASE CATALYTIC DOMAIN-CONTAINING PROTEIN"/>
    <property type="match status" value="1"/>
</dbReference>
<dbReference type="Gene3D" id="3.30.70.270">
    <property type="match status" value="1"/>
</dbReference>
<organism evidence="2 3">
    <name type="scientific">Paramuricea clavata</name>
    <name type="common">Red gorgonian</name>
    <name type="synonym">Violescent sea-whip</name>
    <dbReference type="NCBI Taxonomy" id="317549"/>
    <lineage>
        <taxon>Eukaryota</taxon>
        <taxon>Metazoa</taxon>
        <taxon>Cnidaria</taxon>
        <taxon>Anthozoa</taxon>
        <taxon>Octocorallia</taxon>
        <taxon>Malacalcyonacea</taxon>
        <taxon>Plexauridae</taxon>
        <taxon>Paramuricea</taxon>
    </lineage>
</organism>
<dbReference type="AlphaFoldDB" id="A0A6S7H8L3"/>
<accession>A0A6S7H8L3</accession>
<dbReference type="InterPro" id="IPR050951">
    <property type="entry name" value="Retrovirus_Pol_polyprotein"/>
</dbReference>
<comment type="caution">
    <text evidence="2">The sequence shown here is derived from an EMBL/GenBank/DDBJ whole genome shotgun (WGS) entry which is preliminary data.</text>
</comment>
<dbReference type="Pfam" id="PF17919">
    <property type="entry name" value="RT_RNaseH_2"/>
    <property type="match status" value="1"/>
</dbReference>
<dbReference type="InterPro" id="IPR043502">
    <property type="entry name" value="DNA/RNA_pol_sf"/>
</dbReference>
<proteinExistence type="predicted"/>
<dbReference type="CDD" id="cd09274">
    <property type="entry name" value="RNase_HI_RT_Ty3"/>
    <property type="match status" value="1"/>
</dbReference>
<evidence type="ECO:0000259" key="1">
    <source>
        <dbReference type="Pfam" id="PF17919"/>
    </source>
</evidence>
<dbReference type="InterPro" id="IPR041577">
    <property type="entry name" value="RT_RNaseH_2"/>
</dbReference>
<gene>
    <name evidence="2" type="ORF">PACLA_8A072909</name>
</gene>
<protein>
    <recommendedName>
        <fullName evidence="1">Reverse transcriptase/retrotransposon-derived protein RNase H-like domain-containing protein</fullName>
    </recommendedName>
</protein>
<dbReference type="PANTHER" id="PTHR37984">
    <property type="entry name" value="PROTEIN CBG26694"/>
    <property type="match status" value="1"/>
</dbReference>
<evidence type="ECO:0000313" key="3">
    <source>
        <dbReference type="Proteomes" id="UP001152795"/>
    </source>
</evidence>
<reference evidence="2" key="1">
    <citation type="submission" date="2020-04" db="EMBL/GenBank/DDBJ databases">
        <authorList>
            <person name="Alioto T."/>
            <person name="Alioto T."/>
            <person name="Gomez Garrido J."/>
        </authorList>
    </citation>
    <scope>NUCLEOTIDE SEQUENCE</scope>
    <source>
        <strain evidence="2">A484AB</strain>
    </source>
</reference>
<dbReference type="EMBL" id="CACRXK020003556">
    <property type="protein sequence ID" value="CAB3999290.1"/>
    <property type="molecule type" value="Genomic_DNA"/>
</dbReference>
<feature type="domain" description="Reverse transcriptase/retrotransposon-derived protein RNase H-like" evidence="1">
    <location>
        <begin position="31"/>
        <end position="133"/>
    </location>
</feature>
<dbReference type="SUPFAM" id="SSF56672">
    <property type="entry name" value="DNA/RNA polymerases"/>
    <property type="match status" value="1"/>
</dbReference>
<dbReference type="OrthoDB" id="10068564at2759"/>
<dbReference type="FunFam" id="3.30.70.270:FF:000020">
    <property type="entry name" value="Transposon Tf2-6 polyprotein-like Protein"/>
    <property type="match status" value="1"/>
</dbReference>
<dbReference type="GO" id="GO:0004519">
    <property type="term" value="F:endonuclease activity"/>
    <property type="evidence" value="ECO:0007669"/>
    <property type="project" value="UniProtKB-KW"/>
</dbReference>
<name>A0A6S7H8L3_PARCT</name>
<keyword evidence="3" id="KW-1185">Reference proteome</keyword>
<dbReference type="GO" id="GO:0016787">
    <property type="term" value="F:hydrolase activity"/>
    <property type="evidence" value="ECO:0007669"/>
    <property type="project" value="UniProtKB-KW"/>
</dbReference>
<dbReference type="InterPro" id="IPR043128">
    <property type="entry name" value="Rev_trsase/Diguanyl_cyclase"/>
</dbReference>
<dbReference type="GO" id="GO:0003964">
    <property type="term" value="F:RNA-directed DNA polymerase activity"/>
    <property type="evidence" value="ECO:0007669"/>
    <property type="project" value="UniProtKB-KW"/>
</dbReference>
<dbReference type="Proteomes" id="UP001152795">
    <property type="component" value="Unassembled WGS sequence"/>
</dbReference>